<sequence>MTISSSYQTKLSRNPRKIARARFVISLLYHVLCARSMTFPITALRSRSHPSICNQQHNHKTCVFNSSHNFYSRKVTGNKCLKYSRSKLGVDNVTSLRLSLDDDATEDDKGTFLSGIFGRNISENWRDKLKEKELGPLLPLATFIDEVTGGWALSYADLNPAKETTPVGFLFLATNLGYGVAGILLSMRGEYFLGFFTDLAGIISFIYHYTQVSQTILS</sequence>
<evidence type="ECO:0000256" key="1">
    <source>
        <dbReference type="SAM" id="Phobius"/>
    </source>
</evidence>
<reference evidence="2" key="1">
    <citation type="submission" date="2021-01" db="EMBL/GenBank/DDBJ databases">
        <authorList>
            <person name="Corre E."/>
            <person name="Pelletier E."/>
            <person name="Niang G."/>
            <person name="Scheremetjew M."/>
            <person name="Finn R."/>
            <person name="Kale V."/>
            <person name="Holt S."/>
            <person name="Cochrane G."/>
            <person name="Meng A."/>
            <person name="Brown T."/>
            <person name="Cohen L."/>
        </authorList>
    </citation>
    <scope>NUCLEOTIDE SEQUENCE</scope>
    <source>
        <strain evidence="2">308</strain>
    </source>
</reference>
<dbReference type="EMBL" id="HBFR01003881">
    <property type="protein sequence ID" value="CAD8875534.1"/>
    <property type="molecule type" value="Transcribed_RNA"/>
</dbReference>
<feature type="transmembrane region" description="Helical" evidence="1">
    <location>
        <begin position="192"/>
        <end position="210"/>
    </location>
</feature>
<accession>A0A7S1B5K2</accession>
<dbReference type="AlphaFoldDB" id="A0A7S1B5K2"/>
<keyword evidence="1" id="KW-0472">Membrane</keyword>
<keyword evidence="1" id="KW-0812">Transmembrane</keyword>
<organism evidence="2">
    <name type="scientific">Corethron hystrix</name>
    <dbReference type="NCBI Taxonomy" id="216773"/>
    <lineage>
        <taxon>Eukaryota</taxon>
        <taxon>Sar</taxon>
        <taxon>Stramenopiles</taxon>
        <taxon>Ochrophyta</taxon>
        <taxon>Bacillariophyta</taxon>
        <taxon>Coscinodiscophyceae</taxon>
        <taxon>Corethrophycidae</taxon>
        <taxon>Corethrales</taxon>
        <taxon>Corethraceae</taxon>
        <taxon>Corethron</taxon>
    </lineage>
</organism>
<evidence type="ECO:0000313" key="2">
    <source>
        <dbReference type="EMBL" id="CAD8875534.1"/>
    </source>
</evidence>
<keyword evidence="1" id="KW-1133">Transmembrane helix</keyword>
<proteinExistence type="predicted"/>
<feature type="transmembrane region" description="Helical" evidence="1">
    <location>
        <begin position="167"/>
        <end position="185"/>
    </location>
</feature>
<protein>
    <submittedName>
        <fullName evidence="2">Uncharacterized protein</fullName>
    </submittedName>
</protein>
<gene>
    <name evidence="2" type="ORF">CHYS00102_LOCUS2710</name>
</gene>
<feature type="transmembrane region" description="Helical" evidence="1">
    <location>
        <begin position="21"/>
        <end position="41"/>
    </location>
</feature>
<name>A0A7S1B5K2_9STRA</name>